<dbReference type="RefSeq" id="WP_169711377.1">
    <property type="nucleotide sequence ID" value="NZ_LZYB01000001.1"/>
</dbReference>
<dbReference type="STRING" id="1300349.I603_0580"/>
<evidence type="ECO:0000313" key="1">
    <source>
        <dbReference type="EMBL" id="OBV12449.1"/>
    </source>
</evidence>
<proteinExistence type="predicted"/>
<name>A0A1A7BIZ9_9SPHN</name>
<sequence length="47" mass="4901">MADHPSTFKGDTGDTGAIAWDDRASLHAADEAMVLASRPDFPAKGEA</sequence>
<organism evidence="1 2">
    <name type="scientific">Erythrobacter dokdonensis DSW-74</name>
    <dbReference type="NCBI Taxonomy" id="1300349"/>
    <lineage>
        <taxon>Bacteria</taxon>
        <taxon>Pseudomonadati</taxon>
        <taxon>Pseudomonadota</taxon>
        <taxon>Alphaproteobacteria</taxon>
        <taxon>Sphingomonadales</taxon>
        <taxon>Erythrobacteraceae</taxon>
        <taxon>Erythrobacter/Porphyrobacter group</taxon>
        <taxon>Erythrobacter</taxon>
    </lineage>
</organism>
<accession>A0A1A7BIZ9</accession>
<keyword evidence="2" id="KW-1185">Reference proteome</keyword>
<evidence type="ECO:0000313" key="2">
    <source>
        <dbReference type="Proteomes" id="UP000092484"/>
    </source>
</evidence>
<dbReference type="Proteomes" id="UP000092484">
    <property type="component" value="Unassembled WGS sequence"/>
</dbReference>
<gene>
    <name evidence="1" type="ORF">I603_0580</name>
</gene>
<dbReference type="AlphaFoldDB" id="A0A1A7BIZ9"/>
<reference evidence="1 2" key="1">
    <citation type="submission" date="2016-06" db="EMBL/GenBank/DDBJ databases">
        <title>Genome sequence of Porphyrobacter dokdonensis DSW-74.</title>
        <authorList>
            <person name="Kim J.F."/>
            <person name="Song J.Y."/>
        </authorList>
    </citation>
    <scope>NUCLEOTIDE SEQUENCE [LARGE SCALE GENOMIC DNA]</scope>
    <source>
        <strain evidence="1 2">DSW-74</strain>
    </source>
</reference>
<dbReference type="EMBL" id="LZYB01000001">
    <property type="protein sequence ID" value="OBV12449.1"/>
    <property type="molecule type" value="Genomic_DNA"/>
</dbReference>
<protein>
    <submittedName>
        <fullName evidence="1">Uncharacterized protein</fullName>
    </submittedName>
</protein>
<comment type="caution">
    <text evidence="1">The sequence shown here is derived from an EMBL/GenBank/DDBJ whole genome shotgun (WGS) entry which is preliminary data.</text>
</comment>